<dbReference type="InterPro" id="IPR043141">
    <property type="entry name" value="Ribosomal_uL10-like_sf"/>
</dbReference>
<evidence type="ECO:0000256" key="2">
    <source>
        <dbReference type="ARBA" id="ARBA00022980"/>
    </source>
</evidence>
<evidence type="ECO:0000313" key="4">
    <source>
        <dbReference type="EMBL" id="JAG97616.1"/>
    </source>
</evidence>
<accession>A0A0D6R4I9</accession>
<protein>
    <recommendedName>
        <fullName evidence="5">60S ribosomal protein L10P insertion domain-containing protein</fullName>
    </recommendedName>
</protein>
<organism evidence="4">
    <name type="scientific">Araucaria cunninghamii</name>
    <name type="common">Hoop pine</name>
    <name type="synonym">Moreton Bay pine</name>
    <dbReference type="NCBI Taxonomy" id="56994"/>
    <lineage>
        <taxon>Eukaryota</taxon>
        <taxon>Viridiplantae</taxon>
        <taxon>Streptophyta</taxon>
        <taxon>Embryophyta</taxon>
        <taxon>Tracheophyta</taxon>
        <taxon>Spermatophyta</taxon>
        <taxon>Pinopsida</taxon>
        <taxon>Pinidae</taxon>
        <taxon>Conifers II</taxon>
        <taxon>Araucariales</taxon>
        <taxon>Araucariaceae</taxon>
        <taxon>Araucaria</taxon>
    </lineage>
</organism>
<dbReference type="GO" id="GO:0000027">
    <property type="term" value="P:ribosomal large subunit assembly"/>
    <property type="evidence" value="ECO:0007669"/>
    <property type="project" value="TreeGrafter"/>
</dbReference>
<evidence type="ECO:0000256" key="3">
    <source>
        <dbReference type="ARBA" id="ARBA00023274"/>
    </source>
</evidence>
<dbReference type="GO" id="GO:0002181">
    <property type="term" value="P:cytoplasmic translation"/>
    <property type="evidence" value="ECO:0007669"/>
    <property type="project" value="TreeGrafter"/>
</dbReference>
<dbReference type="Gene3D" id="3.30.70.1730">
    <property type="match status" value="1"/>
</dbReference>
<dbReference type="Pfam" id="PF00466">
    <property type="entry name" value="Ribosomal_L10"/>
    <property type="match status" value="1"/>
</dbReference>
<proteinExistence type="inferred from homology"/>
<keyword evidence="3" id="KW-0687">Ribonucleoprotein</keyword>
<dbReference type="PANTHER" id="PTHR45699:SF3">
    <property type="entry name" value="LARGE RIBOSOMAL SUBUNIT PROTEIN UL10"/>
    <property type="match status" value="1"/>
</dbReference>
<name>A0A0D6R4I9_ARACU</name>
<dbReference type="EMBL" id="GCKF01032256">
    <property type="protein sequence ID" value="JAG97616.1"/>
    <property type="molecule type" value="Transcribed_RNA"/>
</dbReference>
<dbReference type="SUPFAM" id="SSF160369">
    <property type="entry name" value="Ribosomal protein L10-like"/>
    <property type="match status" value="1"/>
</dbReference>
<dbReference type="GO" id="GO:0070180">
    <property type="term" value="F:large ribosomal subunit rRNA binding"/>
    <property type="evidence" value="ECO:0007669"/>
    <property type="project" value="TreeGrafter"/>
</dbReference>
<dbReference type="GO" id="GO:0022625">
    <property type="term" value="C:cytosolic large ribosomal subunit"/>
    <property type="evidence" value="ECO:0007669"/>
    <property type="project" value="TreeGrafter"/>
</dbReference>
<dbReference type="PANTHER" id="PTHR45699">
    <property type="entry name" value="60S ACIDIC RIBOSOMAL PROTEIN P0"/>
    <property type="match status" value="1"/>
</dbReference>
<evidence type="ECO:0008006" key="5">
    <source>
        <dbReference type="Google" id="ProtNLM"/>
    </source>
</evidence>
<reference evidence="4" key="1">
    <citation type="submission" date="2015-03" db="EMBL/GenBank/DDBJ databases">
        <title>A transcriptome of Araucaria cunninghamii, an australian fine timber species.</title>
        <authorList>
            <person name="Jing Yi C.J.Y."/>
            <person name="Yin San L.Y.S."/>
            <person name="Abdul Karim S.S."/>
            <person name="Wan Azmi N.N."/>
            <person name="Hercus R.R."/>
            <person name="Croft L.L."/>
        </authorList>
    </citation>
    <scope>NUCLEOTIDE SEQUENCE</scope>
    <source>
        <strain evidence="4">MI0301</strain>
        <tissue evidence="4">Leaf</tissue>
    </source>
</reference>
<evidence type="ECO:0000256" key="1">
    <source>
        <dbReference type="ARBA" id="ARBA00008889"/>
    </source>
</evidence>
<comment type="similarity">
    <text evidence="1">Belongs to the universal ribosomal protein uL10 family.</text>
</comment>
<sequence length="240" mass="26726">MAAAMRIFSQRLGTSTLYLSRRALSQGSGKGFFQPEKVTENVLIKDIDVCSDSSSNSSRESAAVALDKHSVTISVHDATFPSKAEKMVYDKKICALLQEYPQVLVCMADNLESNQLQSIRRHLRPDSVVLMGKNNLMKRSIEIYAEKSKNSSYQKMTPLLVGNVGLIFTKGDLREVREKGLLGKLGIQPFSYGLIVKAIYGDGSVFDHAVLDLIEDDSLDKFSTSLSLWQPYLWLSTILH</sequence>
<dbReference type="InterPro" id="IPR001790">
    <property type="entry name" value="Ribosomal_uL10"/>
</dbReference>
<dbReference type="AlphaFoldDB" id="A0A0D6R4I9"/>
<dbReference type="GO" id="GO:0003735">
    <property type="term" value="F:structural constituent of ribosome"/>
    <property type="evidence" value="ECO:0007669"/>
    <property type="project" value="TreeGrafter"/>
</dbReference>
<dbReference type="InterPro" id="IPR050323">
    <property type="entry name" value="Ribosomal_protein_uL10"/>
</dbReference>
<keyword evidence="2" id="KW-0689">Ribosomal protein</keyword>